<comment type="caution">
    <text evidence="1">The sequence shown here is derived from an EMBL/GenBank/DDBJ whole genome shotgun (WGS) entry which is preliminary data.</text>
</comment>
<accession>A0ABR4QEY2</accession>
<dbReference type="Proteomes" id="UP001651158">
    <property type="component" value="Unassembled WGS sequence"/>
</dbReference>
<evidence type="ECO:0000313" key="2">
    <source>
        <dbReference type="Proteomes" id="UP001651158"/>
    </source>
</evidence>
<reference evidence="1 2" key="1">
    <citation type="journal article" date="2022" name="Front. Cell. Infect. Microbiol.">
        <title>The Genomes of Two Strains of Taenia crassiceps the Animal Model for the Study of Human Cysticercosis.</title>
        <authorList>
            <person name="Bobes R.J."/>
            <person name="Estrada K."/>
            <person name="Rios-Valencia D.G."/>
            <person name="Calderon-Gallegos A."/>
            <person name="de la Torre P."/>
            <person name="Carrero J.C."/>
            <person name="Sanchez-Flores A."/>
            <person name="Laclette J.P."/>
        </authorList>
    </citation>
    <scope>NUCLEOTIDE SEQUENCE [LARGE SCALE GENOMIC DNA]</scope>
    <source>
        <strain evidence="1">WFUcys</strain>
    </source>
</reference>
<dbReference type="EMBL" id="JAKROA010000004">
    <property type="protein sequence ID" value="KAL5108097.1"/>
    <property type="molecule type" value="Genomic_DNA"/>
</dbReference>
<keyword evidence="2" id="KW-1185">Reference proteome</keyword>
<gene>
    <name evidence="1" type="ORF">TcWFU_008587</name>
</gene>
<evidence type="ECO:0000313" key="1">
    <source>
        <dbReference type="EMBL" id="KAL5108097.1"/>
    </source>
</evidence>
<proteinExistence type="predicted"/>
<sequence length="74" mass="8206">MAYLKKRLGTHVDFSLTSKSLANFSSLTVYSATLAEWASDPSKHRQCAGTPCYFAFLQRRSNVLQSVADFNASL</sequence>
<organism evidence="1 2">
    <name type="scientific">Taenia crassiceps</name>
    <dbReference type="NCBI Taxonomy" id="6207"/>
    <lineage>
        <taxon>Eukaryota</taxon>
        <taxon>Metazoa</taxon>
        <taxon>Spiralia</taxon>
        <taxon>Lophotrochozoa</taxon>
        <taxon>Platyhelminthes</taxon>
        <taxon>Cestoda</taxon>
        <taxon>Eucestoda</taxon>
        <taxon>Cyclophyllidea</taxon>
        <taxon>Taeniidae</taxon>
        <taxon>Taenia</taxon>
    </lineage>
</organism>
<name>A0ABR4QEY2_9CEST</name>
<protein>
    <submittedName>
        <fullName evidence="1">Uncharacterized protein</fullName>
    </submittedName>
</protein>